<dbReference type="InterPro" id="IPR016195">
    <property type="entry name" value="Pol/histidinol_Pase-like"/>
</dbReference>
<keyword evidence="7" id="KW-0378">Hydrolase</keyword>
<dbReference type="Pfam" id="PF02811">
    <property type="entry name" value="PHP"/>
    <property type="match status" value="1"/>
</dbReference>
<dbReference type="SUPFAM" id="SSF47781">
    <property type="entry name" value="RuvA domain 2-like"/>
    <property type="match status" value="1"/>
</dbReference>
<keyword evidence="8" id="KW-1185">Reference proteome</keyword>
<keyword evidence="2" id="KW-0237">DNA synthesis</keyword>
<dbReference type="InterPro" id="IPR002054">
    <property type="entry name" value="DNA-dir_DNA_pol_X"/>
</dbReference>
<dbReference type="PANTHER" id="PTHR36928:SF1">
    <property type="entry name" value="PHOSPHATASE YCDX-RELATED"/>
    <property type="match status" value="1"/>
</dbReference>
<dbReference type="PATRIC" id="fig|1225176.3.peg.2655"/>
<dbReference type="InterPro" id="IPR047967">
    <property type="entry name" value="PolX_PHP"/>
</dbReference>
<dbReference type="PIRSF" id="PIRSF005047">
    <property type="entry name" value="UCP005047_YshC"/>
    <property type="match status" value="1"/>
</dbReference>
<dbReference type="Gene3D" id="3.20.20.140">
    <property type="entry name" value="Metal-dependent hydrolases"/>
    <property type="match status" value="1"/>
</dbReference>
<dbReference type="GO" id="GO:0006281">
    <property type="term" value="P:DNA repair"/>
    <property type="evidence" value="ECO:0007669"/>
    <property type="project" value="InterPro"/>
</dbReference>
<evidence type="ECO:0000256" key="1">
    <source>
        <dbReference type="ARBA" id="ARBA00001946"/>
    </source>
</evidence>
<evidence type="ECO:0000256" key="3">
    <source>
        <dbReference type="ARBA" id="ARBA00022705"/>
    </source>
</evidence>
<feature type="domain" description="Helix-hairpin-helix DNA-binding motif class 1" evidence="4">
    <location>
        <begin position="63"/>
        <end position="82"/>
    </location>
</feature>
<feature type="domain" description="Helix-hairpin-helix DNA-binding motif class 1" evidence="4">
    <location>
        <begin position="103"/>
        <end position="122"/>
    </location>
</feature>
<dbReference type="InterPro" id="IPR003141">
    <property type="entry name" value="Pol/His_phosphatase_N"/>
</dbReference>
<dbReference type="InterPro" id="IPR037160">
    <property type="entry name" value="DNA_Pol_thumb_sf"/>
</dbReference>
<dbReference type="SMART" id="SM00483">
    <property type="entry name" value="POLXc"/>
    <property type="match status" value="1"/>
</dbReference>
<dbReference type="SUPFAM" id="SSF47802">
    <property type="entry name" value="DNA polymerase beta, N-terminal domain-like"/>
    <property type="match status" value="1"/>
</dbReference>
<comment type="cofactor">
    <cofactor evidence="1">
        <name>Mg(2+)</name>
        <dbReference type="ChEBI" id="CHEBI:18420"/>
    </cofactor>
</comment>
<dbReference type="SUPFAM" id="SSF89550">
    <property type="entry name" value="PHP domain-like"/>
    <property type="match status" value="1"/>
</dbReference>
<dbReference type="OrthoDB" id="9808747at2"/>
<dbReference type="RefSeq" id="WP_009185514.1">
    <property type="nucleotide sequence ID" value="NZ_AMGM01000038.1"/>
</dbReference>
<dbReference type="Gene3D" id="1.10.150.20">
    <property type="entry name" value="5' to 3' exonuclease, C-terminal subdomain"/>
    <property type="match status" value="1"/>
</dbReference>
<dbReference type="Pfam" id="PF14520">
    <property type="entry name" value="HHH_5"/>
    <property type="match status" value="1"/>
</dbReference>
<dbReference type="Gene3D" id="1.10.150.110">
    <property type="entry name" value="DNA polymerase beta, N-terminal domain-like"/>
    <property type="match status" value="1"/>
</dbReference>
<dbReference type="CDD" id="cd07436">
    <property type="entry name" value="PHP_PolX"/>
    <property type="match status" value="1"/>
</dbReference>
<dbReference type="Proteomes" id="UP000004478">
    <property type="component" value="Unassembled WGS sequence"/>
</dbReference>
<evidence type="ECO:0000259" key="6">
    <source>
        <dbReference type="SMART" id="SM00483"/>
    </source>
</evidence>
<feature type="domain" description="DNA-directed DNA polymerase X" evidence="6">
    <location>
        <begin position="13"/>
        <end position="319"/>
    </location>
</feature>
<dbReference type="InterPro" id="IPR004013">
    <property type="entry name" value="PHP_dom"/>
</dbReference>
<gene>
    <name evidence="7" type="primary">polX</name>
    <name evidence="7" type="ORF">B879_02490</name>
</gene>
<dbReference type="AlphaFoldDB" id="K1L9N1"/>
<feature type="domain" description="Helix-hairpin-helix DNA-binding motif class 1" evidence="4">
    <location>
        <begin position="138"/>
        <end position="157"/>
    </location>
</feature>
<protein>
    <submittedName>
        <fullName evidence="7">DNA polymerase/3'-5' exonuclease PolX</fullName>
    </submittedName>
</protein>
<dbReference type="InterPro" id="IPR050243">
    <property type="entry name" value="PHP_phosphatase"/>
</dbReference>
<dbReference type="Pfam" id="PF14716">
    <property type="entry name" value="HHH_8"/>
    <property type="match status" value="1"/>
</dbReference>
<keyword evidence="3" id="KW-0235">DNA replication</keyword>
<dbReference type="PANTHER" id="PTHR36928">
    <property type="entry name" value="PHOSPHATASE YCDX-RELATED"/>
    <property type="match status" value="1"/>
</dbReference>
<accession>K1L9N1</accession>
<dbReference type="SUPFAM" id="SSF81301">
    <property type="entry name" value="Nucleotidyltransferase"/>
    <property type="match status" value="1"/>
</dbReference>
<dbReference type="InterPro" id="IPR027421">
    <property type="entry name" value="DNA_pol_lamdba_lyase_dom_sf"/>
</dbReference>
<dbReference type="GO" id="GO:0008270">
    <property type="term" value="F:zinc ion binding"/>
    <property type="evidence" value="ECO:0007669"/>
    <property type="project" value="TreeGrafter"/>
</dbReference>
<evidence type="ECO:0000259" key="4">
    <source>
        <dbReference type="SMART" id="SM00278"/>
    </source>
</evidence>
<dbReference type="GO" id="GO:0005829">
    <property type="term" value="C:cytosol"/>
    <property type="evidence" value="ECO:0007669"/>
    <property type="project" value="TreeGrafter"/>
</dbReference>
<dbReference type="InterPro" id="IPR010996">
    <property type="entry name" value="HHH_MUS81"/>
</dbReference>
<dbReference type="EMBL" id="AMGM01000038">
    <property type="protein sequence ID" value="EKB48922.1"/>
    <property type="molecule type" value="Genomic_DNA"/>
</dbReference>
<keyword evidence="7" id="KW-0269">Exonuclease</keyword>
<feature type="domain" description="Polymerase/histidinol phosphatase N-terminal" evidence="5">
    <location>
        <begin position="343"/>
        <end position="422"/>
    </location>
</feature>
<proteinExistence type="predicted"/>
<reference evidence="7 8" key="1">
    <citation type="journal article" date="2012" name="J. Bacteriol.">
        <title>Draft Genome Sequence of Cecembia lonarensis Strain LW9T, Isolated from Lonar Lake, a Haloalkaline Lake in India.</title>
        <authorList>
            <person name="Shivaji S."/>
            <person name="Ara S."/>
            <person name="Singh A."/>
            <person name="Pinnaka A.K."/>
        </authorList>
    </citation>
    <scope>NUCLEOTIDE SEQUENCE [LARGE SCALE GENOMIC DNA]</scope>
    <source>
        <strain evidence="7 8">LW9</strain>
    </source>
</reference>
<evidence type="ECO:0000259" key="5">
    <source>
        <dbReference type="SMART" id="SM00481"/>
    </source>
</evidence>
<sequence length="583" mass="66072">MTFVLISNQRLNILDQKSILRQLKLIIKLMELHDENSFKIRSYQSTVNTIDRGDVMVEGKDMEELQSINGIGKSIAEVIFSIGQTGTHSYLEELLGKTPTGILEVLEIKGLGPKKVKVLWKELDITSTHELLEACQAGQVAKIKGFGEKTQESIIQALEFRASNMGKWLYADIEESMDALSKQFLSLNGVEKAVTVGDYARKMEIISTVEWLLTSTDLKTAMNGINGLKVLEKDNSKSSPFKWRGKLLDPEVHLLIHFSKPENFIEEKVLRTGNKAHLLYPLEENKTLVEILKKDGPFDSEAELYKHLGMPFIPEELREGFIEFDLAKENKVQHLLKEEDLKGILHNHSTYSDGKHSLRQMAEACRDLGYEYLGISDHSRTASYAGGLEIEKVQKQWEEIDALNEDLAPFKIFKGIESDILTDGNLDYPDDILAGFDFVVSSVHSSLGMERKRATARLLKAIENPYTTILGHPTGRLLLRREGYPLDHKAIIDACAAYDVIIEINANPWRLDLDWRWVNYAMEKGVMLSINPDAHEVGGYGDMRYGVIVGRKGGLSKAMTFNAKPLEEVEKYFRDRKQKIKKR</sequence>
<dbReference type="SMART" id="SM00278">
    <property type="entry name" value="HhH1"/>
    <property type="match status" value="3"/>
</dbReference>
<dbReference type="InterPro" id="IPR003583">
    <property type="entry name" value="Hlx-hairpin-Hlx_DNA-bd_motif"/>
</dbReference>
<keyword evidence="7" id="KW-0540">Nuclease</keyword>
<dbReference type="Gene3D" id="3.30.210.10">
    <property type="entry name" value="DNA polymerase, thumb domain"/>
    <property type="match status" value="1"/>
</dbReference>
<dbReference type="InterPro" id="IPR022311">
    <property type="entry name" value="PolX-like"/>
</dbReference>
<comment type="caution">
    <text evidence="7">The sequence shown here is derived from an EMBL/GenBank/DDBJ whole genome shotgun (WGS) entry which is preliminary data.</text>
</comment>
<dbReference type="GO" id="GO:0003887">
    <property type="term" value="F:DNA-directed DNA polymerase activity"/>
    <property type="evidence" value="ECO:0007669"/>
    <property type="project" value="InterPro"/>
</dbReference>
<evidence type="ECO:0000313" key="8">
    <source>
        <dbReference type="Proteomes" id="UP000004478"/>
    </source>
</evidence>
<dbReference type="GO" id="GO:0003677">
    <property type="term" value="F:DNA binding"/>
    <property type="evidence" value="ECO:0007669"/>
    <property type="project" value="InterPro"/>
</dbReference>
<evidence type="ECO:0000313" key="7">
    <source>
        <dbReference type="EMBL" id="EKB48922.1"/>
    </source>
</evidence>
<dbReference type="GO" id="GO:0042578">
    <property type="term" value="F:phosphoric ester hydrolase activity"/>
    <property type="evidence" value="ECO:0007669"/>
    <property type="project" value="TreeGrafter"/>
</dbReference>
<name>K1L9N1_CECL9</name>
<dbReference type="InterPro" id="IPR010994">
    <property type="entry name" value="RuvA_2-like"/>
</dbReference>
<dbReference type="SMART" id="SM00481">
    <property type="entry name" value="POLIIIAc"/>
    <property type="match status" value="1"/>
</dbReference>
<dbReference type="InterPro" id="IPR043519">
    <property type="entry name" value="NT_sf"/>
</dbReference>
<evidence type="ECO:0000256" key="2">
    <source>
        <dbReference type="ARBA" id="ARBA00022634"/>
    </source>
</evidence>
<dbReference type="GO" id="GO:0004527">
    <property type="term" value="F:exonuclease activity"/>
    <property type="evidence" value="ECO:0007669"/>
    <property type="project" value="UniProtKB-KW"/>
</dbReference>
<dbReference type="FunFam" id="3.20.20.140:FF:000047">
    <property type="entry name" value="PHP domain-containing protein"/>
    <property type="match status" value="1"/>
</dbReference>
<organism evidence="7 8">
    <name type="scientific">Cecembia lonarensis (strain CCUG 58316 / KCTC 22772 / LW9)</name>
    <dbReference type="NCBI Taxonomy" id="1225176"/>
    <lineage>
        <taxon>Bacteria</taxon>
        <taxon>Pseudomonadati</taxon>
        <taxon>Bacteroidota</taxon>
        <taxon>Cytophagia</taxon>
        <taxon>Cytophagales</taxon>
        <taxon>Cyclobacteriaceae</taxon>
        <taxon>Cecembia</taxon>
    </lineage>
</organism>